<evidence type="ECO:0000259" key="2">
    <source>
        <dbReference type="Pfam" id="PF14507"/>
    </source>
</evidence>
<reference evidence="4" key="1">
    <citation type="journal article" date="2019" name="Int. J. Syst. Evol. Microbiol.">
        <title>The Global Catalogue of Microorganisms (GCM) 10K type strain sequencing project: providing services to taxonomists for standard genome sequencing and annotation.</title>
        <authorList>
            <consortium name="The Broad Institute Genomics Platform"/>
            <consortium name="The Broad Institute Genome Sequencing Center for Infectious Disease"/>
            <person name="Wu L."/>
            <person name="Ma J."/>
        </authorList>
    </citation>
    <scope>NUCLEOTIDE SEQUENCE [LARGE SCALE GENOMIC DNA]</scope>
    <source>
        <strain evidence="4">CCUG 63287</strain>
    </source>
</reference>
<evidence type="ECO:0000259" key="1">
    <source>
        <dbReference type="Pfam" id="PF14506"/>
    </source>
</evidence>
<protein>
    <submittedName>
        <fullName evidence="3">CppA N-terminal domain-containing protein</fullName>
    </submittedName>
</protein>
<sequence>MSEILKSITEVMPVYRVLNREENLNFFRDVLGFKVLMEEGAMVWLGGHEAKKAHLLLEESPGLRSANGAKKHGLTVIKANREEIIQLLAGQLEKISKVYQTETGYAFEAISPENDVFVLTDNENSHLTEIAKSAINFSVRQNFTGLSNFEVEEIKVNVTNSATKDFLTEILDEKLTVASTKILFTTSDDEDLNVASDETLDLEFLRFGVEKEFDLSAFEENFDKTVKNYLDKSARTLVLTAPNGMEIWFVK</sequence>
<feature type="domain" description="CppA N-terminal" evidence="1">
    <location>
        <begin position="12"/>
        <end position="122"/>
    </location>
</feature>
<dbReference type="InterPro" id="IPR029068">
    <property type="entry name" value="Glyas_Bleomycin-R_OHBP_Dase"/>
</dbReference>
<dbReference type="InterPro" id="IPR032703">
    <property type="entry name" value="CppA_C"/>
</dbReference>
<dbReference type="Pfam" id="PF14506">
    <property type="entry name" value="CppA_N"/>
    <property type="match status" value="1"/>
</dbReference>
<evidence type="ECO:0000313" key="3">
    <source>
        <dbReference type="EMBL" id="MFC4651809.1"/>
    </source>
</evidence>
<evidence type="ECO:0000313" key="4">
    <source>
        <dbReference type="Proteomes" id="UP001595987"/>
    </source>
</evidence>
<dbReference type="SUPFAM" id="SSF54593">
    <property type="entry name" value="Glyoxalase/Bleomycin resistance protein/Dihydroxybiphenyl dioxygenase"/>
    <property type="match status" value="1"/>
</dbReference>
<dbReference type="Pfam" id="PF14507">
    <property type="entry name" value="CppA_C"/>
    <property type="match status" value="1"/>
</dbReference>
<keyword evidence="4" id="KW-1185">Reference proteome</keyword>
<dbReference type="Proteomes" id="UP001595987">
    <property type="component" value="Unassembled WGS sequence"/>
</dbReference>
<feature type="domain" description="CppA C-terminal" evidence="2">
    <location>
        <begin position="146"/>
        <end position="249"/>
    </location>
</feature>
<gene>
    <name evidence="3" type="ORF">ACFO26_02725</name>
</gene>
<accession>A0ABV9JAV4</accession>
<name>A0ABV9JAV4_9LACT</name>
<dbReference type="Gene3D" id="3.10.180.10">
    <property type="entry name" value="2,3-Dihydroxybiphenyl 1,2-Dioxygenase, domain 1"/>
    <property type="match status" value="1"/>
</dbReference>
<comment type="caution">
    <text evidence="3">The sequence shown here is derived from an EMBL/GenBank/DDBJ whole genome shotgun (WGS) entry which is preliminary data.</text>
</comment>
<dbReference type="EMBL" id="JBHSGD010000004">
    <property type="protein sequence ID" value="MFC4651809.1"/>
    <property type="molecule type" value="Genomic_DNA"/>
</dbReference>
<dbReference type="Gene3D" id="3.10.180.40">
    <property type="entry name" value="C3-degrading proteinase like domains"/>
    <property type="match status" value="1"/>
</dbReference>
<dbReference type="RefSeq" id="WP_213533955.1">
    <property type="nucleotide sequence ID" value="NZ_BOVQ01000002.1"/>
</dbReference>
<proteinExistence type="predicted"/>
<organism evidence="3 4">
    <name type="scientific">Lactococcus nasutitermitis</name>
    <dbReference type="NCBI Taxonomy" id="1652957"/>
    <lineage>
        <taxon>Bacteria</taxon>
        <taxon>Bacillati</taxon>
        <taxon>Bacillota</taxon>
        <taxon>Bacilli</taxon>
        <taxon>Lactobacillales</taxon>
        <taxon>Streptococcaceae</taxon>
        <taxon>Lactococcus</taxon>
    </lineage>
</organism>
<dbReference type="InterPro" id="IPR032702">
    <property type="entry name" value="CppA_N"/>
</dbReference>